<dbReference type="EMBL" id="JAOQAV010000011">
    <property type="protein sequence ID" value="KAJ4190369.1"/>
    <property type="molecule type" value="Genomic_DNA"/>
</dbReference>
<sequence>MKFINAILFTLTAAAANACEETMCADAILQIEIECPECITGPCHLYSCPESISSYICGEDKTKCELIS</sequence>
<feature type="signal peptide" evidence="1">
    <location>
        <begin position="1"/>
        <end position="18"/>
    </location>
</feature>
<comment type="caution">
    <text evidence="2">The sequence shown here is derived from an EMBL/GenBank/DDBJ whole genome shotgun (WGS) entry which is preliminary data.</text>
</comment>
<evidence type="ECO:0000313" key="3">
    <source>
        <dbReference type="Proteomes" id="UP001152087"/>
    </source>
</evidence>
<evidence type="ECO:0000256" key="1">
    <source>
        <dbReference type="SAM" id="SignalP"/>
    </source>
</evidence>
<dbReference type="AlphaFoldDB" id="A0A9W8RA66"/>
<name>A0A9W8RA66_9HYPO</name>
<feature type="chain" id="PRO_5040719343" evidence="1">
    <location>
        <begin position="19"/>
        <end position="68"/>
    </location>
</feature>
<reference evidence="2" key="1">
    <citation type="submission" date="2022-09" db="EMBL/GenBank/DDBJ databases">
        <title>Fusarium specimens isolated from Avocado Roots.</title>
        <authorList>
            <person name="Stajich J."/>
            <person name="Roper C."/>
            <person name="Heimlech-Rivalta G."/>
        </authorList>
    </citation>
    <scope>NUCLEOTIDE SEQUENCE</scope>
    <source>
        <strain evidence="2">A02</strain>
    </source>
</reference>
<organism evidence="2 3">
    <name type="scientific">Fusarium falciforme</name>
    <dbReference type="NCBI Taxonomy" id="195108"/>
    <lineage>
        <taxon>Eukaryota</taxon>
        <taxon>Fungi</taxon>
        <taxon>Dikarya</taxon>
        <taxon>Ascomycota</taxon>
        <taxon>Pezizomycotina</taxon>
        <taxon>Sordariomycetes</taxon>
        <taxon>Hypocreomycetidae</taxon>
        <taxon>Hypocreales</taxon>
        <taxon>Nectriaceae</taxon>
        <taxon>Fusarium</taxon>
        <taxon>Fusarium solani species complex</taxon>
    </lineage>
</organism>
<keyword evidence="1" id="KW-0732">Signal</keyword>
<accession>A0A9W8RA66</accession>
<gene>
    <name evidence="2" type="ORF">NW755_005510</name>
</gene>
<keyword evidence="3" id="KW-1185">Reference proteome</keyword>
<protein>
    <submittedName>
        <fullName evidence="2">Uncharacterized protein</fullName>
    </submittedName>
</protein>
<proteinExistence type="predicted"/>
<dbReference type="Proteomes" id="UP001152087">
    <property type="component" value="Unassembled WGS sequence"/>
</dbReference>
<evidence type="ECO:0000313" key="2">
    <source>
        <dbReference type="EMBL" id="KAJ4190369.1"/>
    </source>
</evidence>